<proteinExistence type="predicted"/>
<dbReference type="AlphaFoldDB" id="A0A3A1R1U0"/>
<dbReference type="EMBL" id="QXIR01000009">
    <property type="protein sequence ID" value="RIW35041.1"/>
    <property type="molecule type" value="Genomic_DNA"/>
</dbReference>
<gene>
    <name evidence="1" type="ORF">D3H55_08310</name>
</gene>
<name>A0A3A1R1U0_9BACI</name>
<dbReference type="RefSeq" id="WP_119546443.1">
    <property type="nucleotide sequence ID" value="NZ_QXIR01000009.1"/>
</dbReference>
<evidence type="ECO:0000313" key="2">
    <source>
        <dbReference type="Proteomes" id="UP000265801"/>
    </source>
</evidence>
<reference evidence="1 2" key="1">
    <citation type="submission" date="2018-09" db="EMBL/GenBank/DDBJ databases">
        <title>Bacillus saliacetes sp. nov., isolated from Thai shrimp paste (Ka-pi).</title>
        <authorList>
            <person name="Daroonpunt R."/>
            <person name="Tanasupawat S."/>
            <person name="Yiamsombut S."/>
        </authorList>
    </citation>
    <scope>NUCLEOTIDE SEQUENCE [LARGE SCALE GENOMIC DNA]</scope>
    <source>
        <strain evidence="1 2">SKP7-4</strain>
    </source>
</reference>
<comment type="caution">
    <text evidence="1">The sequence shown here is derived from an EMBL/GenBank/DDBJ whole genome shotgun (WGS) entry which is preliminary data.</text>
</comment>
<evidence type="ECO:0000313" key="1">
    <source>
        <dbReference type="EMBL" id="RIW35041.1"/>
    </source>
</evidence>
<accession>A0A3A1R1U0</accession>
<dbReference type="Proteomes" id="UP000265801">
    <property type="component" value="Unassembled WGS sequence"/>
</dbReference>
<sequence length="60" mass="6871">MFWLFFAIPFILVLIYAVYHDLKKKPYSTGRSPSDNEDYAYAQSMSEVNRYNNSSGGGPL</sequence>
<keyword evidence="2" id="KW-1185">Reference proteome</keyword>
<protein>
    <submittedName>
        <fullName evidence="1">Uncharacterized protein</fullName>
    </submittedName>
</protein>
<organism evidence="1 2">
    <name type="scientific">Bacillus salacetis</name>
    <dbReference type="NCBI Taxonomy" id="2315464"/>
    <lineage>
        <taxon>Bacteria</taxon>
        <taxon>Bacillati</taxon>
        <taxon>Bacillota</taxon>
        <taxon>Bacilli</taxon>
        <taxon>Bacillales</taxon>
        <taxon>Bacillaceae</taxon>
        <taxon>Bacillus</taxon>
    </lineage>
</organism>
<dbReference type="OrthoDB" id="9879476at2"/>